<evidence type="ECO:0000313" key="4">
    <source>
        <dbReference type="Proteomes" id="UP000236584"/>
    </source>
</evidence>
<gene>
    <name evidence="3" type="ORF">C2R22_22860</name>
</gene>
<keyword evidence="3" id="KW-0614">Plasmid</keyword>
<feature type="domain" description="SHOCT" evidence="2">
    <location>
        <begin position="94"/>
        <end position="119"/>
    </location>
</feature>
<dbReference type="AlphaFoldDB" id="A0A2I8VR66"/>
<dbReference type="GeneID" id="35594998"/>
<evidence type="ECO:0000259" key="2">
    <source>
        <dbReference type="Pfam" id="PF09851"/>
    </source>
</evidence>
<protein>
    <recommendedName>
        <fullName evidence="2">SHOCT domain-containing protein</fullName>
    </recommendedName>
</protein>
<accession>A0A2I8VR66</accession>
<keyword evidence="1" id="KW-0812">Transmembrane</keyword>
<reference evidence="3 4" key="1">
    <citation type="submission" date="2018-01" db="EMBL/GenBank/DDBJ databases">
        <title>Complete genome sequence of Salinigranum rubrum GX10T, an extremely halophilic archaeon isolated from a marine solar saltern.</title>
        <authorList>
            <person name="Han S."/>
        </authorList>
    </citation>
    <scope>NUCLEOTIDE SEQUENCE [LARGE SCALE GENOMIC DNA]</scope>
    <source>
        <strain evidence="3 4">GX10</strain>
        <plasmid evidence="4">Plasmid unnamed2</plasmid>
    </source>
</reference>
<proteinExistence type="predicted"/>
<dbReference type="KEGG" id="srub:C2R22_22860"/>
<dbReference type="RefSeq" id="WP_103428068.1">
    <property type="nucleotide sequence ID" value="NZ_CP026311.1"/>
</dbReference>
<keyword evidence="4" id="KW-1185">Reference proteome</keyword>
<keyword evidence="1" id="KW-1133">Transmembrane helix</keyword>
<dbReference type="Proteomes" id="UP000236584">
    <property type="component" value="Plasmid unnamed2"/>
</dbReference>
<geneLocation type="plasmid" evidence="3">
    <name>unnamed2</name>
</geneLocation>
<dbReference type="OrthoDB" id="53394at2157"/>
<dbReference type="Pfam" id="PF09851">
    <property type="entry name" value="SHOCT"/>
    <property type="match status" value="1"/>
</dbReference>
<feature type="transmembrane region" description="Helical" evidence="1">
    <location>
        <begin position="58"/>
        <end position="81"/>
    </location>
</feature>
<organism evidence="3 4">
    <name type="scientific">Salinigranum rubrum</name>
    <dbReference type="NCBI Taxonomy" id="755307"/>
    <lineage>
        <taxon>Archaea</taxon>
        <taxon>Methanobacteriati</taxon>
        <taxon>Methanobacteriota</taxon>
        <taxon>Stenosarchaea group</taxon>
        <taxon>Halobacteria</taxon>
        <taxon>Halobacteriales</taxon>
        <taxon>Haloferacaceae</taxon>
        <taxon>Salinigranum</taxon>
    </lineage>
</organism>
<sequence>MSDANQRDLTTILLVLLGVLVLWPVLMMGFGGMGMMGYGGMGGFGGMTGGPYGGSGGFGLVGFGLQLVFLLVLLGGGYVLARRLLNQRESHDSALEELRIAYARGDLSDEEFETRRSKLRADE</sequence>
<evidence type="ECO:0000313" key="3">
    <source>
        <dbReference type="EMBL" id="AUV84386.1"/>
    </source>
</evidence>
<dbReference type="InterPro" id="IPR018649">
    <property type="entry name" value="SHOCT"/>
</dbReference>
<feature type="transmembrane region" description="Helical" evidence="1">
    <location>
        <begin position="12"/>
        <end position="38"/>
    </location>
</feature>
<keyword evidence="1" id="KW-0472">Membrane</keyword>
<dbReference type="EMBL" id="CP026311">
    <property type="protein sequence ID" value="AUV84386.1"/>
    <property type="molecule type" value="Genomic_DNA"/>
</dbReference>
<name>A0A2I8VR66_9EURY</name>
<evidence type="ECO:0000256" key="1">
    <source>
        <dbReference type="SAM" id="Phobius"/>
    </source>
</evidence>